<dbReference type="RefSeq" id="WP_192509655.1">
    <property type="nucleotide sequence ID" value="NZ_AQGV01000015.1"/>
</dbReference>
<evidence type="ECO:0008006" key="3">
    <source>
        <dbReference type="Google" id="ProtNLM"/>
    </source>
</evidence>
<proteinExistence type="predicted"/>
<reference evidence="1 2" key="1">
    <citation type="submission" date="2015-03" db="EMBL/GenBank/DDBJ databases">
        <title>Genome sequence of Pseudoalteromonas aurantia.</title>
        <authorList>
            <person name="Xie B.-B."/>
            <person name="Rong J.-C."/>
            <person name="Qin Q.-L."/>
            <person name="Zhang Y.-Z."/>
        </authorList>
    </citation>
    <scope>NUCLEOTIDE SEQUENCE [LARGE SCALE GENOMIC DNA]</scope>
    <source>
        <strain evidence="1 2">208</strain>
    </source>
</reference>
<protein>
    <recommendedName>
        <fullName evidence="3">Outer membrane protein beta-barrel domain-containing protein</fullName>
    </recommendedName>
</protein>
<comment type="caution">
    <text evidence="1">The sequence shown here is derived from an EMBL/GenBank/DDBJ whole genome shotgun (WGS) entry which is preliminary data.</text>
</comment>
<sequence length="237" mass="27525">MKPYYKLVTGFLYLFPMVFSLASYADGMVVDKVYHPYVLPFEREVEWRMLSRKTQSGNVLAQRAGLGWAIAETVTVEGYAIGERDTEDNFDLAAYELEMRWQVVEQGRYWADWGILVELEKQHKTSAYEAAIGLLFEKEFGKLSLTMNGFVVREWGSAVENEWEGEFRAQIRYRYMSEFQPAIELYSGEDFIGVGPAVIGLYRFQGQKQLKWEIGFVTELSQSVNDHSFRLAVEYEF</sequence>
<name>A0ABR9EHY9_9GAMM</name>
<keyword evidence="2" id="KW-1185">Reference proteome</keyword>
<gene>
    <name evidence="1" type="ORF">PAUR_b0640</name>
</gene>
<dbReference type="EMBL" id="AQGV01000015">
    <property type="protein sequence ID" value="MBE0370576.1"/>
    <property type="molecule type" value="Genomic_DNA"/>
</dbReference>
<organism evidence="1 2">
    <name type="scientific">Pseudoalteromonas aurantia 208</name>
    <dbReference type="NCBI Taxonomy" id="1314867"/>
    <lineage>
        <taxon>Bacteria</taxon>
        <taxon>Pseudomonadati</taxon>
        <taxon>Pseudomonadota</taxon>
        <taxon>Gammaproteobacteria</taxon>
        <taxon>Alteromonadales</taxon>
        <taxon>Pseudoalteromonadaceae</taxon>
        <taxon>Pseudoalteromonas</taxon>
    </lineage>
</organism>
<dbReference type="Proteomes" id="UP000615755">
    <property type="component" value="Unassembled WGS sequence"/>
</dbReference>
<evidence type="ECO:0000313" key="1">
    <source>
        <dbReference type="EMBL" id="MBE0370576.1"/>
    </source>
</evidence>
<evidence type="ECO:0000313" key="2">
    <source>
        <dbReference type="Proteomes" id="UP000615755"/>
    </source>
</evidence>
<accession>A0ABR9EHY9</accession>